<gene>
    <name evidence="5" type="primary">ureE</name>
    <name evidence="7" type="ORF">SAMN05421828_12238</name>
</gene>
<protein>
    <recommendedName>
        <fullName evidence="5">Urease accessory protein UreE</fullName>
    </recommendedName>
</protein>
<dbReference type="EMBL" id="FTNE01000022">
    <property type="protein sequence ID" value="SIR27088.1"/>
    <property type="molecule type" value="Genomic_DNA"/>
</dbReference>
<dbReference type="Gene3D" id="3.30.70.790">
    <property type="entry name" value="UreE, C-terminal domain"/>
    <property type="match status" value="1"/>
</dbReference>
<keyword evidence="4 5" id="KW-0143">Chaperone</keyword>
<comment type="similarity">
    <text evidence="5">Belongs to the UreE family.</text>
</comment>
<name>A0A8G2CMN0_ACIRU</name>
<dbReference type="InterPro" id="IPR036118">
    <property type="entry name" value="UreE_N_sf"/>
</dbReference>
<keyword evidence="2 5" id="KW-0963">Cytoplasm</keyword>
<organism evidence="7 8">
    <name type="scientific">Acidiphilium rubrum</name>
    <dbReference type="NCBI Taxonomy" id="526"/>
    <lineage>
        <taxon>Bacteria</taxon>
        <taxon>Pseudomonadati</taxon>
        <taxon>Pseudomonadota</taxon>
        <taxon>Alphaproteobacteria</taxon>
        <taxon>Acetobacterales</taxon>
        <taxon>Acidocellaceae</taxon>
        <taxon>Acidiphilium</taxon>
    </lineage>
</organism>
<evidence type="ECO:0000256" key="2">
    <source>
        <dbReference type="ARBA" id="ARBA00022490"/>
    </source>
</evidence>
<dbReference type="GO" id="GO:0065003">
    <property type="term" value="P:protein-containing complex assembly"/>
    <property type="evidence" value="ECO:0007669"/>
    <property type="project" value="InterPro"/>
</dbReference>
<evidence type="ECO:0000256" key="4">
    <source>
        <dbReference type="ARBA" id="ARBA00023186"/>
    </source>
</evidence>
<proteinExistence type="inferred from homology"/>
<evidence type="ECO:0000256" key="1">
    <source>
        <dbReference type="ARBA" id="ARBA00004496"/>
    </source>
</evidence>
<evidence type="ECO:0000256" key="3">
    <source>
        <dbReference type="ARBA" id="ARBA00022596"/>
    </source>
</evidence>
<dbReference type="GO" id="GO:0006457">
    <property type="term" value="P:protein folding"/>
    <property type="evidence" value="ECO:0007669"/>
    <property type="project" value="InterPro"/>
</dbReference>
<dbReference type="InterPro" id="IPR004029">
    <property type="entry name" value="UreE_N"/>
</dbReference>
<dbReference type="HAMAP" id="MF_00822">
    <property type="entry name" value="UreE"/>
    <property type="match status" value="1"/>
</dbReference>
<dbReference type="GO" id="GO:0005737">
    <property type="term" value="C:cytoplasm"/>
    <property type="evidence" value="ECO:0007669"/>
    <property type="project" value="UniProtKB-SubCell"/>
</dbReference>
<dbReference type="Proteomes" id="UP000186308">
    <property type="component" value="Unassembled WGS sequence"/>
</dbReference>
<dbReference type="Pfam" id="PF02814">
    <property type="entry name" value="UreE_N"/>
    <property type="match status" value="1"/>
</dbReference>
<keyword evidence="3 5" id="KW-0533">Nickel</keyword>
<evidence type="ECO:0000259" key="6">
    <source>
        <dbReference type="SMART" id="SM00988"/>
    </source>
</evidence>
<dbReference type="PIRSF" id="PIRSF036402">
    <property type="entry name" value="Ureas_acces_UreE"/>
    <property type="match status" value="1"/>
</dbReference>
<evidence type="ECO:0000256" key="5">
    <source>
        <dbReference type="HAMAP-Rule" id="MF_00822"/>
    </source>
</evidence>
<dbReference type="Gene3D" id="2.60.260.20">
    <property type="entry name" value="Urease metallochaperone UreE, N-terminal domain"/>
    <property type="match status" value="1"/>
</dbReference>
<dbReference type="Pfam" id="PF05194">
    <property type="entry name" value="UreE_C"/>
    <property type="match status" value="1"/>
</dbReference>
<dbReference type="AlphaFoldDB" id="A0A8G2CMN0"/>
<comment type="function">
    <text evidence="5">Involved in urease metallocenter assembly. Binds nickel. Probably functions as a nickel donor during metallocenter assembly.</text>
</comment>
<dbReference type="SMART" id="SM00988">
    <property type="entry name" value="UreE_N"/>
    <property type="match status" value="1"/>
</dbReference>
<dbReference type="GO" id="GO:0019627">
    <property type="term" value="P:urea metabolic process"/>
    <property type="evidence" value="ECO:0007669"/>
    <property type="project" value="InterPro"/>
</dbReference>
<comment type="subcellular location">
    <subcellularLocation>
        <location evidence="1 5">Cytoplasm</location>
    </subcellularLocation>
</comment>
<sequence>MRATAVRPQGDWQPADTITLDYHHRHRRRIRLRTDGGADLLLDLAETTHLRDGDGLDCGDDGIVRVIAATEPLAEITGDPDLLVRLAWHLGNRHLDVAFRGTALLIRSDHVIEAMVTGLGGTITHSEAAFDPESGAYAHDHG</sequence>
<dbReference type="InterPro" id="IPR012406">
    <property type="entry name" value="UreE"/>
</dbReference>
<dbReference type="RefSeq" id="WP_051657491.1">
    <property type="nucleotide sequence ID" value="NZ_FTNE01000022.1"/>
</dbReference>
<feature type="domain" description="UreE urease accessory N-terminal" evidence="6">
    <location>
        <begin position="2"/>
        <end position="64"/>
    </location>
</feature>
<comment type="caution">
    <text evidence="7">The sequence shown here is derived from an EMBL/GenBank/DDBJ whole genome shotgun (WGS) entry which is preliminary data.</text>
</comment>
<keyword evidence="8" id="KW-1185">Reference proteome</keyword>
<reference evidence="7 8" key="1">
    <citation type="submission" date="2017-01" db="EMBL/GenBank/DDBJ databases">
        <authorList>
            <person name="Varghese N."/>
            <person name="Submissions S."/>
        </authorList>
    </citation>
    <scope>NUCLEOTIDE SEQUENCE [LARGE SCALE GENOMIC DNA]</scope>
    <source>
        <strain evidence="7 8">ATCC 35905</strain>
    </source>
</reference>
<accession>A0A8G2CMN0</accession>
<evidence type="ECO:0000313" key="8">
    <source>
        <dbReference type="Proteomes" id="UP000186308"/>
    </source>
</evidence>
<dbReference type="SUPFAM" id="SSF69287">
    <property type="entry name" value="Urease metallochaperone UreE, N-terminal domain"/>
    <property type="match status" value="1"/>
</dbReference>
<evidence type="ECO:0000313" key="7">
    <source>
        <dbReference type="EMBL" id="SIR27088.1"/>
    </source>
</evidence>
<dbReference type="GO" id="GO:0051082">
    <property type="term" value="F:unfolded protein binding"/>
    <property type="evidence" value="ECO:0007669"/>
    <property type="project" value="UniProtKB-UniRule"/>
</dbReference>
<dbReference type="OrthoDB" id="9802215at2"/>
<dbReference type="GO" id="GO:0016151">
    <property type="term" value="F:nickel cation binding"/>
    <property type="evidence" value="ECO:0007669"/>
    <property type="project" value="UniProtKB-UniRule"/>
</dbReference>
<dbReference type="InterPro" id="IPR007864">
    <property type="entry name" value="UreE_C_dom"/>
</dbReference>
<dbReference type="SUPFAM" id="SSF69737">
    <property type="entry name" value="Urease metallochaperone UreE, C-terminal domain"/>
    <property type="match status" value="1"/>
</dbReference>